<name>A0A0L0DGW9_THETB</name>
<dbReference type="STRING" id="461836.A0A0L0DGW9"/>
<dbReference type="RefSeq" id="XP_013756036.1">
    <property type="nucleotide sequence ID" value="XM_013900582.1"/>
</dbReference>
<dbReference type="AlphaFoldDB" id="A0A0L0DGW9"/>
<feature type="repeat" description="WD" evidence="11">
    <location>
        <begin position="572"/>
        <end position="606"/>
    </location>
</feature>
<comment type="subcellular location">
    <subcellularLocation>
        <location evidence="2">Cytoplasm</location>
    </subcellularLocation>
    <subcellularLocation>
        <location evidence="1">Nucleus</location>
    </subcellularLocation>
</comment>
<dbReference type="InterPro" id="IPR020472">
    <property type="entry name" value="WD40_PAC1"/>
</dbReference>
<evidence type="ECO:0000313" key="14">
    <source>
        <dbReference type="Proteomes" id="UP000054408"/>
    </source>
</evidence>
<evidence type="ECO:0000256" key="11">
    <source>
        <dbReference type="PROSITE-ProRule" id="PRU00221"/>
    </source>
</evidence>
<keyword evidence="8" id="KW-0819">tRNA processing</keyword>
<reference evidence="13 14" key="1">
    <citation type="submission" date="2010-05" db="EMBL/GenBank/DDBJ databases">
        <title>The Genome Sequence of Thecamonas trahens ATCC 50062.</title>
        <authorList>
            <consortium name="The Broad Institute Genome Sequencing Platform"/>
            <person name="Russ C."/>
            <person name="Cuomo C."/>
            <person name="Shea T."/>
            <person name="Young S.K."/>
            <person name="Zeng Q."/>
            <person name="Koehrsen M."/>
            <person name="Haas B."/>
            <person name="Borodovsky M."/>
            <person name="Guigo R."/>
            <person name="Alvarado L."/>
            <person name="Berlin A."/>
            <person name="Bochicchio J."/>
            <person name="Borenstein D."/>
            <person name="Chapman S."/>
            <person name="Chen Z."/>
            <person name="Freedman E."/>
            <person name="Gellesch M."/>
            <person name="Goldberg J."/>
            <person name="Griggs A."/>
            <person name="Gujja S."/>
            <person name="Heilman E."/>
            <person name="Heiman D."/>
            <person name="Hepburn T."/>
            <person name="Howarth C."/>
            <person name="Jen D."/>
            <person name="Larson L."/>
            <person name="Mehta T."/>
            <person name="Park D."/>
            <person name="Pearson M."/>
            <person name="Roberts A."/>
            <person name="Saif S."/>
            <person name="Shenoy N."/>
            <person name="Sisk P."/>
            <person name="Stolte C."/>
            <person name="Sykes S."/>
            <person name="Thomson T."/>
            <person name="Walk T."/>
            <person name="White J."/>
            <person name="Yandava C."/>
            <person name="Burger G."/>
            <person name="Gray M.W."/>
            <person name="Holland P.W.H."/>
            <person name="King N."/>
            <person name="Lang F.B.F."/>
            <person name="Roger A.J."/>
            <person name="Ruiz-Trillo I."/>
            <person name="Lander E."/>
            <person name="Nusbaum C."/>
        </authorList>
    </citation>
    <scope>NUCLEOTIDE SEQUENCE [LARGE SCALE GENOMIC DNA]</scope>
    <source>
        <strain evidence="13 14">ATCC 50062</strain>
    </source>
</reference>
<dbReference type="Pfam" id="PF00400">
    <property type="entry name" value="WD40"/>
    <property type="match status" value="6"/>
</dbReference>
<dbReference type="PANTHER" id="PTHR44111:SF1">
    <property type="entry name" value="ELONGATOR COMPLEX PROTEIN 2"/>
    <property type="match status" value="1"/>
</dbReference>
<evidence type="ECO:0000256" key="7">
    <source>
        <dbReference type="ARBA" id="ARBA00022574"/>
    </source>
</evidence>
<dbReference type="PRINTS" id="PR00320">
    <property type="entry name" value="GPROTEINBRPT"/>
</dbReference>
<dbReference type="Pfam" id="PF13898">
    <property type="entry name" value="MINDY-3_4_CD"/>
    <property type="match status" value="1"/>
</dbReference>
<dbReference type="PANTHER" id="PTHR44111">
    <property type="entry name" value="ELONGATOR COMPLEX PROTEIN 2"/>
    <property type="match status" value="1"/>
</dbReference>
<evidence type="ECO:0000256" key="6">
    <source>
        <dbReference type="ARBA" id="ARBA00022490"/>
    </source>
</evidence>
<dbReference type="SUPFAM" id="SSF50978">
    <property type="entry name" value="WD40 repeat-like"/>
    <property type="match status" value="2"/>
</dbReference>
<dbReference type="InterPro" id="IPR025257">
    <property type="entry name" value="MINDY-3/4_CD"/>
</dbReference>
<evidence type="ECO:0000256" key="2">
    <source>
        <dbReference type="ARBA" id="ARBA00004496"/>
    </source>
</evidence>
<dbReference type="PROSITE" id="PS50294">
    <property type="entry name" value="WD_REPEATS_REGION"/>
    <property type="match status" value="4"/>
</dbReference>
<gene>
    <name evidence="13" type="ORF">AMSG_12072</name>
</gene>
<comment type="pathway">
    <text evidence="3">tRNA modification; 5-methoxycarbonylmethyl-2-thiouridine-tRNA biosynthesis.</text>
</comment>
<dbReference type="GO" id="GO:0033588">
    <property type="term" value="C:elongator holoenzyme complex"/>
    <property type="evidence" value="ECO:0007669"/>
    <property type="project" value="InterPro"/>
</dbReference>
<evidence type="ECO:0000256" key="4">
    <source>
        <dbReference type="ARBA" id="ARBA00005881"/>
    </source>
</evidence>
<dbReference type="InterPro" id="IPR015943">
    <property type="entry name" value="WD40/YVTN_repeat-like_dom_sf"/>
</dbReference>
<dbReference type="OrthoDB" id="27911at2759"/>
<dbReference type="eggNOG" id="KOG1063">
    <property type="taxonomic scope" value="Eukaryota"/>
</dbReference>
<comment type="similarity">
    <text evidence="4">Belongs to the WD repeat ELP2 family.</text>
</comment>
<evidence type="ECO:0000256" key="1">
    <source>
        <dbReference type="ARBA" id="ARBA00004123"/>
    </source>
</evidence>
<dbReference type="Gene3D" id="2.130.10.10">
    <property type="entry name" value="YVTN repeat-like/Quinoprotein amine dehydrogenase"/>
    <property type="match status" value="4"/>
</dbReference>
<organism evidence="13 14">
    <name type="scientific">Thecamonas trahens ATCC 50062</name>
    <dbReference type="NCBI Taxonomy" id="461836"/>
    <lineage>
        <taxon>Eukaryota</taxon>
        <taxon>Apusozoa</taxon>
        <taxon>Apusomonadida</taxon>
        <taxon>Apusomonadidae</taxon>
        <taxon>Thecamonas</taxon>
    </lineage>
</organism>
<evidence type="ECO:0000256" key="8">
    <source>
        <dbReference type="ARBA" id="ARBA00022694"/>
    </source>
</evidence>
<dbReference type="GeneID" id="25569987"/>
<dbReference type="SMART" id="SM01174">
    <property type="entry name" value="DUF4205"/>
    <property type="match status" value="1"/>
</dbReference>
<feature type="repeat" description="WD" evidence="11">
    <location>
        <begin position="621"/>
        <end position="662"/>
    </location>
</feature>
<evidence type="ECO:0000313" key="13">
    <source>
        <dbReference type="EMBL" id="KNC51579.1"/>
    </source>
</evidence>
<evidence type="ECO:0000256" key="5">
    <source>
        <dbReference type="ARBA" id="ARBA00020267"/>
    </source>
</evidence>
<protein>
    <recommendedName>
        <fullName evidence="5">Elongator complex protein 2</fullName>
    </recommendedName>
</protein>
<evidence type="ECO:0000256" key="3">
    <source>
        <dbReference type="ARBA" id="ARBA00005043"/>
    </source>
</evidence>
<dbReference type="GO" id="GO:0005737">
    <property type="term" value="C:cytoplasm"/>
    <property type="evidence" value="ECO:0007669"/>
    <property type="project" value="UniProtKB-SubCell"/>
</dbReference>
<dbReference type="EMBL" id="GL349468">
    <property type="protein sequence ID" value="KNC51579.1"/>
    <property type="molecule type" value="Genomic_DNA"/>
</dbReference>
<dbReference type="UniPathway" id="UPA00988"/>
<feature type="repeat" description="WD" evidence="11">
    <location>
        <begin position="209"/>
        <end position="250"/>
    </location>
</feature>
<dbReference type="InterPro" id="IPR037289">
    <property type="entry name" value="Elp2"/>
</dbReference>
<dbReference type="GO" id="GO:0005634">
    <property type="term" value="C:nucleus"/>
    <property type="evidence" value="ECO:0007669"/>
    <property type="project" value="UniProtKB-SubCell"/>
</dbReference>
<feature type="repeat" description="WD" evidence="11">
    <location>
        <begin position="357"/>
        <end position="386"/>
    </location>
</feature>
<evidence type="ECO:0000256" key="9">
    <source>
        <dbReference type="ARBA" id="ARBA00022737"/>
    </source>
</evidence>
<keyword evidence="6" id="KW-0963">Cytoplasm</keyword>
<dbReference type="InterPro" id="IPR036322">
    <property type="entry name" value="WD40_repeat_dom_sf"/>
</dbReference>
<sequence>MASEARANASELVVEAVMTGGNGTPGAVCGSPCGALVAYAAGPAVAVWPRGGGVEATLTFPSKHAARVTAVVCPDASTVIAGNAAGVVFGWRWSPEKRVWRAALRKALYVAAGKKDAKPVAALAVGGTTTRRLVAATDAGGALVVWEVPASGSTGWPEVCRTTAAVSALAISLAVCNVGERVLVAAGRVDARLGLYLVADGALIALPPLVGHEDWVSSLAWHGPSGLLASGSQDARIRVWRLELGDEAVPAKSVGAAVLEAVIGEQVLRIRLESVLAGHDGWVTGLAWQPGPELVLASASMDKSVALWGPPASAAGVWATLCRMGELGGNTLGMLHHGALHAWEVADVAAPVPVPTPSGHSGSVTDASWTPDGKFVVSVSKDQTTRWFGRVTSACGAWHEVGRPQIHGFDLTAAVVVPHTAYTLVSGAEEKIPRVFRAPRTFLAGLNRLCGTELAIDDQLPLGANVPALGLSNKAVVDGGESACADAGNFESEMPVPFAAVEVGDPPLEEHLIQNTLWPEVHKLYGHGYEVYSLATSPCGRLVASSSKASSASAAGIRLWSTSSWREACEPVSGHKLTVVAMAWSADGKVLVSASRDRTFAVHDVDVADDGSAAVSTRMVVSAHARIIWDVALCPTGARLATASRDKTVKLWSLTDGSLLATVVKASAPATAVAFSPLGELVVGLETGKLTCYREDESGAWSEAWSAPKLTGLPQEQAAAYLDMAGGSVEAAYALYASMLEPAGGGSDGGGGGDGGDLPFAKLPFRSLVWPDGTTELPEAWLVQGFALEAPGRGMVQPKNGPCGLVAAVLAGVVANKLAGVVAGTQAAVEDWTDAEALAAVAQIVVQARTDDSAPVHVARWAGEVGEAIECDQVSADEVAATLVQAAEAWLGAGGALLLLYSLVATRGEAQVRADIAADAGEPPLIVGPAHLCSMELLSLVVRGSASGNVTAFHPLSRAPADWTVPLGFGLLSKSELEMGVPVADSLKSPRLPVWILHGGDHFTTAWLDVATFAAMPEAADCVPPVGEDAPVPFNLVHWNGLPPAGPRRAVVRLTPRTTGRAVAGKAPKELRDSYVKKVPGEIDSIVQAHPDDKKNAPDAWNTWRYEVVLAVDEPDVEGVEPNPNATPPPTFDLGEPPVDTAWRCASCYRGRYKTFCFGLNEAGATACRHCDKPMADAGWSLWMPYDDLPGSQQSTATNRHAPNIYIVLRRRWPGAKVAMVDEDEAARWPSV</sequence>
<keyword evidence="9" id="KW-0677">Repeat</keyword>
<keyword evidence="14" id="KW-1185">Reference proteome</keyword>
<evidence type="ECO:0000256" key="10">
    <source>
        <dbReference type="ARBA" id="ARBA00023242"/>
    </source>
</evidence>
<dbReference type="SMART" id="SM00320">
    <property type="entry name" value="WD40"/>
    <property type="match status" value="8"/>
</dbReference>
<dbReference type="GO" id="GO:0002098">
    <property type="term" value="P:tRNA wobble uridine modification"/>
    <property type="evidence" value="ECO:0007669"/>
    <property type="project" value="InterPro"/>
</dbReference>
<accession>A0A0L0DGW9</accession>
<proteinExistence type="inferred from homology"/>
<dbReference type="InterPro" id="IPR001680">
    <property type="entry name" value="WD40_rpt"/>
</dbReference>
<dbReference type="PROSITE" id="PS50082">
    <property type="entry name" value="WD_REPEATS_2"/>
    <property type="match status" value="5"/>
</dbReference>
<feature type="repeat" description="WD" evidence="11">
    <location>
        <begin position="276"/>
        <end position="308"/>
    </location>
</feature>
<keyword evidence="7 11" id="KW-0853">WD repeat</keyword>
<evidence type="ECO:0000259" key="12">
    <source>
        <dbReference type="SMART" id="SM01174"/>
    </source>
</evidence>
<feature type="domain" description="Deubiquitinating enzyme MINDY-3/4 conserved" evidence="12">
    <location>
        <begin position="766"/>
        <end position="1041"/>
    </location>
</feature>
<dbReference type="Proteomes" id="UP000054408">
    <property type="component" value="Unassembled WGS sequence"/>
</dbReference>
<keyword evidence="10" id="KW-0539">Nucleus</keyword>